<dbReference type="CDD" id="cd00293">
    <property type="entry name" value="USP-like"/>
    <property type="match status" value="2"/>
</dbReference>
<organism evidence="3 4">
    <name type="scientific">Halomarina halobia</name>
    <dbReference type="NCBI Taxonomy" id="3033386"/>
    <lineage>
        <taxon>Archaea</taxon>
        <taxon>Methanobacteriati</taxon>
        <taxon>Methanobacteriota</taxon>
        <taxon>Stenosarchaea group</taxon>
        <taxon>Halobacteria</taxon>
        <taxon>Halobacteriales</taxon>
        <taxon>Natronomonadaceae</taxon>
        <taxon>Halomarina</taxon>
    </lineage>
</organism>
<evidence type="ECO:0000313" key="4">
    <source>
        <dbReference type="Proteomes" id="UP001596547"/>
    </source>
</evidence>
<evidence type="ECO:0000259" key="2">
    <source>
        <dbReference type="Pfam" id="PF00582"/>
    </source>
</evidence>
<comment type="similarity">
    <text evidence="1">Belongs to the universal stress protein A family.</text>
</comment>
<name>A0ABD6A7T1_9EURY</name>
<keyword evidence="4" id="KW-1185">Reference proteome</keyword>
<proteinExistence type="inferred from homology"/>
<dbReference type="InterPro" id="IPR014729">
    <property type="entry name" value="Rossmann-like_a/b/a_fold"/>
</dbReference>
<dbReference type="PANTHER" id="PTHR46268">
    <property type="entry name" value="STRESS RESPONSE PROTEIN NHAX"/>
    <property type="match status" value="1"/>
</dbReference>
<dbReference type="InterPro" id="IPR006016">
    <property type="entry name" value="UspA"/>
</dbReference>
<protein>
    <submittedName>
        <fullName evidence="3">Universal stress protein</fullName>
    </submittedName>
</protein>
<feature type="domain" description="UspA" evidence="2">
    <location>
        <begin position="1"/>
        <end position="134"/>
    </location>
</feature>
<feature type="domain" description="UspA" evidence="2">
    <location>
        <begin position="145"/>
        <end position="287"/>
    </location>
</feature>
<sequence length="290" mass="30905">MFDRILIPVDGSDPARRAAAAGLELASTYDAAVDVLYAIEPSRMRDGEAARRAREERGAEILAEVSEMADAADVAVETRRSEGRPPRVIVDHVDERGIDLVVMGRHGRAGLGERLLGSVTERVLRGSDAPVLTVDGGDADDAGGYRNVLVPTDGSEIAERAAPYGVDVARRYGATLHLLNVVDVQREGGLFSAGGVDAEFVERLEGRGRERVDRLAERVRETDASAEPRTAVVRGAPHAGIREYVDANGVDLVVMSSEGESNLAGQLLGSVADRVLRTVDVPVLVVPVPE</sequence>
<comment type="caution">
    <text evidence="3">The sequence shown here is derived from an EMBL/GenBank/DDBJ whole genome shotgun (WGS) entry which is preliminary data.</text>
</comment>
<dbReference type="PRINTS" id="PR01438">
    <property type="entry name" value="UNVRSLSTRESS"/>
</dbReference>
<gene>
    <name evidence="3" type="ORF">ACFQPE_06385</name>
</gene>
<evidence type="ECO:0000256" key="1">
    <source>
        <dbReference type="ARBA" id="ARBA00008791"/>
    </source>
</evidence>
<dbReference type="EMBL" id="JBHTBF010000002">
    <property type="protein sequence ID" value="MFC7316425.1"/>
    <property type="molecule type" value="Genomic_DNA"/>
</dbReference>
<dbReference type="InterPro" id="IPR006015">
    <property type="entry name" value="Universal_stress_UspA"/>
</dbReference>
<dbReference type="Pfam" id="PF00582">
    <property type="entry name" value="Usp"/>
    <property type="match status" value="2"/>
</dbReference>
<dbReference type="AlphaFoldDB" id="A0ABD6A7T1"/>
<reference evidence="3 4" key="1">
    <citation type="journal article" date="2019" name="Int. J. Syst. Evol. Microbiol.">
        <title>The Global Catalogue of Microorganisms (GCM) 10K type strain sequencing project: providing services to taxonomists for standard genome sequencing and annotation.</title>
        <authorList>
            <consortium name="The Broad Institute Genomics Platform"/>
            <consortium name="The Broad Institute Genome Sequencing Center for Infectious Disease"/>
            <person name="Wu L."/>
            <person name="Ma J."/>
        </authorList>
    </citation>
    <scope>NUCLEOTIDE SEQUENCE [LARGE SCALE GENOMIC DNA]</scope>
    <source>
        <strain evidence="3 4">PSR21</strain>
    </source>
</reference>
<dbReference type="GeneID" id="79313856"/>
<accession>A0ABD6A7T1</accession>
<dbReference type="Gene3D" id="3.40.50.620">
    <property type="entry name" value="HUPs"/>
    <property type="match status" value="2"/>
</dbReference>
<dbReference type="PANTHER" id="PTHR46268:SF6">
    <property type="entry name" value="UNIVERSAL STRESS PROTEIN UP12"/>
    <property type="match status" value="1"/>
</dbReference>
<evidence type="ECO:0000313" key="3">
    <source>
        <dbReference type="EMBL" id="MFC7316425.1"/>
    </source>
</evidence>
<dbReference type="RefSeq" id="WP_276304317.1">
    <property type="nucleotide sequence ID" value="NZ_CP119992.1"/>
</dbReference>
<dbReference type="Proteomes" id="UP001596547">
    <property type="component" value="Unassembled WGS sequence"/>
</dbReference>
<dbReference type="SUPFAM" id="SSF52402">
    <property type="entry name" value="Adenine nucleotide alpha hydrolases-like"/>
    <property type="match status" value="2"/>
</dbReference>